<reference evidence="7 8" key="1">
    <citation type="journal article" date="2016" name="Mol. Biol. Evol.">
        <title>Comparative Genomics of Early-Diverging Mushroom-Forming Fungi Provides Insights into the Origins of Lignocellulose Decay Capabilities.</title>
        <authorList>
            <person name="Nagy L.G."/>
            <person name="Riley R."/>
            <person name="Tritt A."/>
            <person name="Adam C."/>
            <person name="Daum C."/>
            <person name="Floudas D."/>
            <person name="Sun H."/>
            <person name="Yadav J.S."/>
            <person name="Pangilinan J."/>
            <person name="Larsson K.H."/>
            <person name="Matsuura K."/>
            <person name="Barry K."/>
            <person name="Labutti K."/>
            <person name="Kuo R."/>
            <person name="Ohm R.A."/>
            <person name="Bhattacharya S.S."/>
            <person name="Shirouzu T."/>
            <person name="Yoshinaga Y."/>
            <person name="Martin F.M."/>
            <person name="Grigoriev I.V."/>
            <person name="Hibbett D.S."/>
        </authorList>
    </citation>
    <scope>NUCLEOTIDE SEQUENCE [LARGE SCALE GENOMIC DNA]</scope>
    <source>
        <strain evidence="7 8">CBS 109695</strain>
    </source>
</reference>
<evidence type="ECO:0000313" key="7">
    <source>
        <dbReference type="EMBL" id="KZP15981.1"/>
    </source>
</evidence>
<dbReference type="PANTHER" id="PTHR22911">
    <property type="entry name" value="ACYL-MALONYL CONDENSING ENZYME-RELATED"/>
    <property type="match status" value="1"/>
</dbReference>
<feature type="transmembrane region" description="Helical" evidence="5">
    <location>
        <begin position="50"/>
        <end position="70"/>
    </location>
</feature>
<accession>A0A166EPW9</accession>
<sequence>MFKHVAALFVHHVGFIGPAWEFGKLGIFVHSASPTTPPRRKERGTPEQRLGAVGVVLIGVLGATGAYTTLRAIGKRTHAMHSLVGFSALCVLVSSVRMAATRTPFIIPHRWDFVLMLFAMGVFGFIAQTLLTMGLQRETAGRGTLAVYIQIVFVSILERIFFHFMPSALSIVGNLIILSSALYVTLTKSSAATPATAGSARGVGVEQALAIEEDRGFLSHADTVIRTRRMWIH</sequence>
<protein>
    <recommendedName>
        <fullName evidence="6">EamA domain-containing protein</fullName>
    </recommendedName>
</protein>
<evidence type="ECO:0000313" key="8">
    <source>
        <dbReference type="Proteomes" id="UP000076532"/>
    </source>
</evidence>
<feature type="transmembrane region" description="Helical" evidence="5">
    <location>
        <begin position="113"/>
        <end position="133"/>
    </location>
</feature>
<evidence type="ECO:0000256" key="3">
    <source>
        <dbReference type="ARBA" id="ARBA00022989"/>
    </source>
</evidence>
<dbReference type="PANTHER" id="PTHR22911:SF6">
    <property type="entry name" value="SOLUTE CARRIER FAMILY 35 MEMBER G1"/>
    <property type="match status" value="1"/>
</dbReference>
<gene>
    <name evidence="7" type="ORF">FIBSPDRAFT_934865</name>
</gene>
<evidence type="ECO:0000256" key="5">
    <source>
        <dbReference type="SAM" id="Phobius"/>
    </source>
</evidence>
<dbReference type="AlphaFoldDB" id="A0A166EPW9"/>
<evidence type="ECO:0000256" key="1">
    <source>
        <dbReference type="ARBA" id="ARBA00004141"/>
    </source>
</evidence>
<dbReference type="SUPFAM" id="SSF103481">
    <property type="entry name" value="Multidrug resistance efflux transporter EmrE"/>
    <property type="match status" value="1"/>
</dbReference>
<keyword evidence="4 5" id="KW-0472">Membrane</keyword>
<organism evidence="7 8">
    <name type="scientific">Athelia psychrophila</name>
    <dbReference type="NCBI Taxonomy" id="1759441"/>
    <lineage>
        <taxon>Eukaryota</taxon>
        <taxon>Fungi</taxon>
        <taxon>Dikarya</taxon>
        <taxon>Basidiomycota</taxon>
        <taxon>Agaricomycotina</taxon>
        <taxon>Agaricomycetes</taxon>
        <taxon>Agaricomycetidae</taxon>
        <taxon>Atheliales</taxon>
        <taxon>Atheliaceae</taxon>
        <taxon>Athelia</taxon>
    </lineage>
</organism>
<keyword evidence="3 5" id="KW-1133">Transmembrane helix</keyword>
<proteinExistence type="predicted"/>
<feature type="transmembrane region" description="Helical" evidence="5">
    <location>
        <begin position="168"/>
        <end position="186"/>
    </location>
</feature>
<comment type="subcellular location">
    <subcellularLocation>
        <location evidence="1">Membrane</location>
        <topology evidence="1">Multi-pass membrane protein</topology>
    </subcellularLocation>
</comment>
<dbReference type="InterPro" id="IPR037185">
    <property type="entry name" value="EmrE-like"/>
</dbReference>
<dbReference type="Pfam" id="PF00892">
    <property type="entry name" value="EamA"/>
    <property type="match status" value="1"/>
</dbReference>
<evidence type="ECO:0000259" key="6">
    <source>
        <dbReference type="Pfam" id="PF00892"/>
    </source>
</evidence>
<dbReference type="EMBL" id="KV417598">
    <property type="protein sequence ID" value="KZP15981.1"/>
    <property type="molecule type" value="Genomic_DNA"/>
</dbReference>
<name>A0A166EPW9_9AGAM</name>
<evidence type="ECO:0000256" key="4">
    <source>
        <dbReference type="ARBA" id="ARBA00023136"/>
    </source>
</evidence>
<keyword evidence="8" id="KW-1185">Reference proteome</keyword>
<keyword evidence="2 5" id="KW-0812">Transmembrane</keyword>
<feature type="transmembrane region" description="Helical" evidence="5">
    <location>
        <begin position="82"/>
        <end position="101"/>
    </location>
</feature>
<dbReference type="Proteomes" id="UP000076532">
    <property type="component" value="Unassembled WGS sequence"/>
</dbReference>
<feature type="domain" description="EamA" evidence="6">
    <location>
        <begin position="63"/>
        <end position="185"/>
    </location>
</feature>
<dbReference type="InterPro" id="IPR000620">
    <property type="entry name" value="EamA_dom"/>
</dbReference>
<dbReference type="OrthoDB" id="306876at2759"/>
<dbReference type="GO" id="GO:0016020">
    <property type="term" value="C:membrane"/>
    <property type="evidence" value="ECO:0007669"/>
    <property type="project" value="UniProtKB-SubCell"/>
</dbReference>
<dbReference type="STRING" id="436010.A0A166EPW9"/>
<evidence type="ECO:0000256" key="2">
    <source>
        <dbReference type="ARBA" id="ARBA00022692"/>
    </source>
</evidence>